<feature type="compositionally biased region" description="Low complexity" evidence="7">
    <location>
        <begin position="809"/>
        <end position="824"/>
    </location>
</feature>
<dbReference type="PROSITE" id="PS50005">
    <property type="entry name" value="TPR"/>
    <property type="match status" value="1"/>
</dbReference>
<dbReference type="SUPFAM" id="SSF56209">
    <property type="entry name" value="Nitrile hydratase alpha chain"/>
    <property type="match status" value="1"/>
</dbReference>
<proteinExistence type="predicted"/>
<keyword evidence="3" id="KW-0456">Lyase</keyword>
<dbReference type="InterPro" id="IPR008990">
    <property type="entry name" value="Elect_transpt_acc-like_dom_sf"/>
</dbReference>
<dbReference type="EMBL" id="CAMXCT030001402">
    <property type="protein sequence ID" value="CAL4777071.1"/>
    <property type="molecule type" value="Genomic_DNA"/>
</dbReference>
<accession>A0A9P1CDI9</accession>
<evidence type="ECO:0000313" key="10">
    <source>
        <dbReference type="EMBL" id="CAL1143134.1"/>
    </source>
</evidence>
<dbReference type="InterPro" id="IPR049054">
    <property type="entry name" value="CN_hydtase_beta-like_N"/>
</dbReference>
<dbReference type="Gene3D" id="1.25.40.10">
    <property type="entry name" value="Tetratricopeptide repeat domain"/>
    <property type="match status" value="1"/>
</dbReference>
<evidence type="ECO:0000256" key="2">
    <source>
        <dbReference type="ARBA" id="ARBA00022723"/>
    </source>
</evidence>
<feature type="compositionally biased region" description="Basic and acidic residues" evidence="7">
    <location>
        <begin position="212"/>
        <end position="225"/>
    </location>
</feature>
<feature type="compositionally biased region" description="Basic and acidic residues" evidence="7">
    <location>
        <begin position="1273"/>
        <end position="1292"/>
    </location>
</feature>
<name>A0A9P1CDI9_9DINO</name>
<evidence type="ECO:0000256" key="1">
    <source>
        <dbReference type="ARBA" id="ARBA00013079"/>
    </source>
</evidence>
<evidence type="ECO:0000256" key="4">
    <source>
        <dbReference type="ARBA" id="ARBA00044877"/>
    </source>
</evidence>
<dbReference type="Proteomes" id="UP001152797">
    <property type="component" value="Unassembled WGS sequence"/>
</dbReference>
<keyword evidence="11" id="KW-1185">Reference proteome</keyword>
<dbReference type="EMBL" id="CAMXCT010001402">
    <property type="protein sequence ID" value="CAI3989759.1"/>
    <property type="molecule type" value="Genomic_DNA"/>
</dbReference>
<feature type="region of interest" description="Disordered" evidence="7">
    <location>
        <begin position="1258"/>
        <end position="1292"/>
    </location>
</feature>
<evidence type="ECO:0000256" key="3">
    <source>
        <dbReference type="ARBA" id="ARBA00023239"/>
    </source>
</evidence>
<dbReference type="InterPro" id="IPR036869">
    <property type="entry name" value="J_dom_sf"/>
</dbReference>
<dbReference type="Gene3D" id="2.30.30.50">
    <property type="match status" value="1"/>
</dbReference>
<reference evidence="9" key="1">
    <citation type="submission" date="2022-10" db="EMBL/GenBank/DDBJ databases">
        <authorList>
            <person name="Chen Y."/>
            <person name="Dougan E. K."/>
            <person name="Chan C."/>
            <person name="Rhodes N."/>
            <person name="Thang M."/>
        </authorList>
    </citation>
    <scope>NUCLEOTIDE SEQUENCE</scope>
</reference>
<dbReference type="InterPro" id="IPR019734">
    <property type="entry name" value="TPR_rpt"/>
</dbReference>
<dbReference type="EC" id="4.2.1.84" evidence="1"/>
<dbReference type="Pfam" id="PF21006">
    <property type="entry name" value="NHase_beta_N"/>
    <property type="match status" value="1"/>
</dbReference>
<evidence type="ECO:0000313" key="11">
    <source>
        <dbReference type="Proteomes" id="UP001152797"/>
    </source>
</evidence>
<keyword evidence="2" id="KW-0479">Metal-binding</keyword>
<evidence type="ECO:0000256" key="6">
    <source>
        <dbReference type="SAM" id="Coils"/>
    </source>
</evidence>
<dbReference type="Gene3D" id="1.10.472.20">
    <property type="entry name" value="Nitrile hydratase, beta subunit"/>
    <property type="match status" value="1"/>
</dbReference>
<feature type="repeat" description="TPR" evidence="5">
    <location>
        <begin position="1039"/>
        <end position="1072"/>
    </location>
</feature>
<dbReference type="OrthoDB" id="76388at2759"/>
<dbReference type="GO" id="GO:0018822">
    <property type="term" value="F:nitrile hydratase activity"/>
    <property type="evidence" value="ECO:0007669"/>
    <property type="project" value="UniProtKB-EC"/>
</dbReference>
<dbReference type="Pfam" id="PF00226">
    <property type="entry name" value="DnaJ"/>
    <property type="match status" value="1"/>
</dbReference>
<dbReference type="InterPro" id="IPR001623">
    <property type="entry name" value="DnaJ_domain"/>
</dbReference>
<dbReference type="Pfam" id="PF02211">
    <property type="entry name" value="NHase_beta_C"/>
    <property type="match status" value="1"/>
</dbReference>
<dbReference type="GO" id="GO:0046914">
    <property type="term" value="F:transition metal ion binding"/>
    <property type="evidence" value="ECO:0007669"/>
    <property type="project" value="InterPro"/>
</dbReference>
<dbReference type="InterPro" id="IPR052758">
    <property type="entry name" value="SRC_co-chaperone"/>
</dbReference>
<dbReference type="InterPro" id="IPR004232">
    <property type="entry name" value="CN_Hdrtase_a/SCN_Hdrlase_g"/>
</dbReference>
<gene>
    <name evidence="9" type="ORF">C1SCF055_LOCUS16807</name>
</gene>
<evidence type="ECO:0000313" key="9">
    <source>
        <dbReference type="EMBL" id="CAI3989759.1"/>
    </source>
</evidence>
<dbReference type="SUPFAM" id="SSF48452">
    <property type="entry name" value="TPR-like"/>
    <property type="match status" value="1"/>
</dbReference>
<dbReference type="SMART" id="SM00271">
    <property type="entry name" value="DnaJ"/>
    <property type="match status" value="1"/>
</dbReference>
<dbReference type="PANTHER" id="PTHR44200:SF1">
    <property type="entry name" value="DNAJ HOMOLOG SUBFAMILY C MEMBER 7"/>
    <property type="match status" value="1"/>
</dbReference>
<evidence type="ECO:0000259" key="8">
    <source>
        <dbReference type="PROSITE" id="PS50076"/>
    </source>
</evidence>
<dbReference type="Pfam" id="PF02979">
    <property type="entry name" value="NHase_alpha"/>
    <property type="match status" value="1"/>
</dbReference>
<dbReference type="SUPFAM" id="SSF50090">
    <property type="entry name" value="Electron transport accessory proteins"/>
    <property type="match status" value="1"/>
</dbReference>
<dbReference type="PROSITE" id="PS50076">
    <property type="entry name" value="DNAJ_2"/>
    <property type="match status" value="1"/>
</dbReference>
<protein>
    <recommendedName>
        <fullName evidence="1">nitrile hydratase</fullName>
        <ecNumber evidence="1">4.2.1.84</ecNumber>
    </recommendedName>
</protein>
<evidence type="ECO:0000256" key="7">
    <source>
        <dbReference type="SAM" id="MobiDB-lite"/>
    </source>
</evidence>
<organism evidence="9">
    <name type="scientific">Cladocopium goreaui</name>
    <dbReference type="NCBI Taxonomy" id="2562237"/>
    <lineage>
        <taxon>Eukaryota</taxon>
        <taxon>Sar</taxon>
        <taxon>Alveolata</taxon>
        <taxon>Dinophyceae</taxon>
        <taxon>Suessiales</taxon>
        <taxon>Symbiodiniaceae</taxon>
        <taxon>Cladocopium</taxon>
    </lineage>
</organism>
<dbReference type="InterPro" id="IPR042262">
    <property type="entry name" value="CN_hydtase_beta_C"/>
</dbReference>
<sequence length="1292" mass="144514">MGSLPAISASGTLPEKGDRQHAFWERQVHATAMLLVSKGHLKVDEVRRGIEYLDPKTYAEASYYEKWASSICSALLEHQLLSNEELAKELGDDGDDESPRFQVDSVVRVKPSSFASRWRRPHLRTPGFVHGVCGVVERSLGVFANPEQLAFGGKAWGKSPLYLVRFDARCIQDFDAQDQHQVTVEIYQSWLEAADPEELEQQKRRVAPLADGHPDCKRAKTDGHSHHGRHGHDHVHEERVLVEQRAVDEELPCPAIARALVAAVQQKGIVSAADLRAFVEKLDAKGPTERGEVGRKVVARAWVDAEFKARLLTDANSACASIGVNAVNPTAPTQLVVFEQTPKEHHLIVCTLCSCYPLPLLGLSPDWYKSREYRSRAVREPRMVLKEFGTELSKDVQVVVHDSTADCRYMILPRRPKGTEGWSEEKLQEIISRDATIGELGELIEKYDLDGVDYNWEYPGYRFGQGYLADTEVTADYDGLSKLLFATREMFTQRSWANKVITLAYYPDGRQEQLLREHGIAEQADLLHMMSYDQGGSHHSTLDYGKKTADQGKRILPARQLTMGVPFYGRHSRSGEWTTYEDLVQRHWPLDFTRDAVDAPDKGATIGFNGVSTITLKTNYTLQQGDDLGGWSGLPPASSGPRANDTCSHLSRRRCVIVVGHHQFLGRSQTHADAHARLARCDDNFRPWRAVKKNAEMHWRYLEMERRETNEAKGTEVASRSSRSEAQLLQEEVEWLQSQLHAERAQSDARLKACSEVKEQLQDAEDRARRHREAAEYWQAEFNIKEEQFCLLEAKLAAIALSEAEAESSAATGTAGTGANATQATRSACDPQESKELEAEHWKLLDVSPAEMCGSTDVLPEALRPSLSDETAVQRCLDLYQNGLGLELDMDAEGFHSLLLAAIRRPEGSCDLLNRILRSWACCLLNRHEGLAIKTAVTMGNLEALEALVSLGGPSAVATATALPTADNGQDASAPEAVVPERTEGLLCSCAAKGDSASLALLLEHLHDRRTLEIIRKARAVASQHGHGDVSQLLATHLVVELSYVGNSKYRAGEYDSAIRCYQEAIDICEEHGGPGACASPASTSVASCHRDNLVRLRYNLARAFHRSDRWMQAREQATLVLQLDSQYLNAYALRAQAAMSALDWSAAKEDWERLLERGGPHSSEVLRAWRRRQDECCRQLAQDHYEILGLPPLAEPEEVRRAYRDLARRWHPDKHQSRSLDLRDRAAQRFTRIRHAYEVLSDEGLKQSYDVQLRHEASGHRRGGGVQGLGSHSKEPESDIERHWADHEQTL</sequence>
<dbReference type="InterPro" id="IPR024690">
    <property type="entry name" value="CN_hydtase_beta_dom_C"/>
</dbReference>
<dbReference type="SMART" id="SM00028">
    <property type="entry name" value="TPR"/>
    <property type="match status" value="3"/>
</dbReference>
<dbReference type="CDD" id="cd06257">
    <property type="entry name" value="DnaJ"/>
    <property type="match status" value="1"/>
</dbReference>
<dbReference type="InterPro" id="IPR017853">
    <property type="entry name" value="GH"/>
</dbReference>
<dbReference type="PANTHER" id="PTHR44200">
    <property type="entry name" value="DNAJ HOMOLOG SUBFAMILY C MEMBER 7"/>
    <property type="match status" value="1"/>
</dbReference>
<dbReference type="PRINTS" id="PR00625">
    <property type="entry name" value="JDOMAIN"/>
</dbReference>
<dbReference type="GO" id="GO:0005975">
    <property type="term" value="P:carbohydrate metabolic process"/>
    <property type="evidence" value="ECO:0007669"/>
    <property type="project" value="InterPro"/>
</dbReference>
<keyword evidence="5" id="KW-0802">TPR repeat</keyword>
<feature type="coiled-coil region" evidence="6">
    <location>
        <begin position="726"/>
        <end position="781"/>
    </location>
</feature>
<dbReference type="SUPFAM" id="SSF51445">
    <property type="entry name" value="(Trans)glycosidases"/>
    <property type="match status" value="1"/>
</dbReference>
<comment type="catalytic activity">
    <reaction evidence="4">
        <text>an aliphatic primary amide = an aliphatic nitrile + H2O</text>
        <dbReference type="Rhea" id="RHEA:12673"/>
        <dbReference type="ChEBI" id="CHEBI:15377"/>
        <dbReference type="ChEBI" id="CHEBI:65285"/>
        <dbReference type="ChEBI" id="CHEBI:80291"/>
        <dbReference type="EC" id="4.2.1.84"/>
    </reaction>
</comment>
<feature type="domain" description="J" evidence="8">
    <location>
        <begin position="1184"/>
        <end position="1254"/>
    </location>
</feature>
<dbReference type="InterPro" id="IPR011990">
    <property type="entry name" value="TPR-like_helical_dom_sf"/>
</dbReference>
<reference evidence="10" key="2">
    <citation type="submission" date="2024-04" db="EMBL/GenBank/DDBJ databases">
        <authorList>
            <person name="Chen Y."/>
            <person name="Shah S."/>
            <person name="Dougan E. K."/>
            <person name="Thang M."/>
            <person name="Chan C."/>
        </authorList>
    </citation>
    <scope>NUCLEOTIDE SEQUENCE [LARGE SCALE GENOMIC DNA]</scope>
</reference>
<dbReference type="Gene3D" id="1.10.287.110">
    <property type="entry name" value="DnaJ domain"/>
    <property type="match status" value="1"/>
</dbReference>
<dbReference type="InterPro" id="IPR018253">
    <property type="entry name" value="DnaJ_domain_CS"/>
</dbReference>
<keyword evidence="6" id="KW-0175">Coiled coil</keyword>
<evidence type="ECO:0000256" key="5">
    <source>
        <dbReference type="PROSITE-ProRule" id="PRU00339"/>
    </source>
</evidence>
<dbReference type="PROSITE" id="PS00636">
    <property type="entry name" value="DNAJ_1"/>
    <property type="match status" value="1"/>
</dbReference>
<dbReference type="SUPFAM" id="SSF46565">
    <property type="entry name" value="Chaperone J-domain"/>
    <property type="match status" value="1"/>
</dbReference>
<dbReference type="EMBL" id="CAMXCT020001402">
    <property type="protein sequence ID" value="CAL1143134.1"/>
    <property type="molecule type" value="Genomic_DNA"/>
</dbReference>
<comment type="caution">
    <text evidence="9">The sequence shown here is derived from an EMBL/GenBank/DDBJ whole genome shotgun (WGS) entry which is preliminary data.</text>
</comment>
<dbReference type="InterPro" id="IPR036648">
    <property type="entry name" value="CN_Hdrase_a/SCN_Hdrase_g_sf"/>
</dbReference>
<feature type="region of interest" description="Disordered" evidence="7">
    <location>
        <begin position="210"/>
        <end position="235"/>
    </location>
</feature>
<dbReference type="Gene3D" id="3.90.330.10">
    <property type="entry name" value="Nitrile hydratase alpha /Thiocyanate hydrolase gamma"/>
    <property type="match status" value="1"/>
</dbReference>
<feature type="region of interest" description="Disordered" evidence="7">
    <location>
        <begin position="809"/>
        <end position="832"/>
    </location>
</feature>